<evidence type="ECO:0000256" key="5">
    <source>
        <dbReference type="ARBA" id="ARBA00023002"/>
    </source>
</evidence>
<accession>A0ABV5W7E9</accession>
<dbReference type="PANTHER" id="PTHR43350:SF19">
    <property type="entry name" value="D-GULOSIDE 3-DEHYDROGENASE"/>
    <property type="match status" value="1"/>
</dbReference>
<dbReference type="InterPro" id="IPR013154">
    <property type="entry name" value="ADH-like_N"/>
</dbReference>
<comment type="caution">
    <text evidence="7">The sequence shown here is derived from an EMBL/GenBank/DDBJ whole genome shotgun (WGS) entry which is preliminary data.</text>
</comment>
<evidence type="ECO:0000313" key="7">
    <source>
        <dbReference type="EMBL" id="MFB9756305.1"/>
    </source>
</evidence>
<dbReference type="InterPro" id="IPR013149">
    <property type="entry name" value="ADH-like_C"/>
</dbReference>
<dbReference type="CDD" id="cd08255">
    <property type="entry name" value="2-desacetyl-2-hydroxyethyl_bacteriochlorophyllide_like"/>
    <property type="match status" value="1"/>
</dbReference>
<dbReference type="Proteomes" id="UP001589619">
    <property type="component" value="Unassembled WGS sequence"/>
</dbReference>
<keyword evidence="3" id="KW-0479">Metal-binding</keyword>
<dbReference type="PANTHER" id="PTHR43350">
    <property type="entry name" value="NAD-DEPENDENT ALCOHOL DEHYDROGENASE"/>
    <property type="match status" value="1"/>
</dbReference>
<dbReference type="InterPro" id="IPR020843">
    <property type="entry name" value="ER"/>
</dbReference>
<feature type="domain" description="Enoyl reductase (ER)" evidence="6">
    <location>
        <begin position="9"/>
        <end position="324"/>
    </location>
</feature>
<dbReference type="RefSeq" id="WP_344917347.1">
    <property type="nucleotide sequence ID" value="NZ_BAAAYO010000021.1"/>
</dbReference>
<evidence type="ECO:0000256" key="3">
    <source>
        <dbReference type="ARBA" id="ARBA00022723"/>
    </source>
</evidence>
<evidence type="ECO:0000256" key="2">
    <source>
        <dbReference type="ARBA" id="ARBA00008072"/>
    </source>
</evidence>
<dbReference type="EMBL" id="JBHMAG010000022">
    <property type="protein sequence ID" value="MFB9756305.1"/>
    <property type="molecule type" value="Genomic_DNA"/>
</dbReference>
<organism evidence="7 8">
    <name type="scientific">Paenibacillus hodogayensis</name>
    <dbReference type="NCBI Taxonomy" id="279208"/>
    <lineage>
        <taxon>Bacteria</taxon>
        <taxon>Bacillati</taxon>
        <taxon>Bacillota</taxon>
        <taxon>Bacilli</taxon>
        <taxon>Bacillales</taxon>
        <taxon>Paenibacillaceae</taxon>
        <taxon>Paenibacillus</taxon>
    </lineage>
</organism>
<comment type="similarity">
    <text evidence="2">Belongs to the zinc-containing alcohol dehydrogenase family.</text>
</comment>
<keyword evidence="5" id="KW-0560">Oxidoreductase</keyword>
<dbReference type="InterPro" id="IPR036291">
    <property type="entry name" value="NAD(P)-bd_dom_sf"/>
</dbReference>
<evidence type="ECO:0000256" key="1">
    <source>
        <dbReference type="ARBA" id="ARBA00001947"/>
    </source>
</evidence>
<dbReference type="Pfam" id="PF00107">
    <property type="entry name" value="ADH_zinc_N"/>
    <property type="match status" value="1"/>
</dbReference>
<gene>
    <name evidence="7" type="ORF">ACFFNY_32410</name>
</gene>
<reference evidence="7 8" key="1">
    <citation type="submission" date="2024-09" db="EMBL/GenBank/DDBJ databases">
        <authorList>
            <person name="Sun Q."/>
            <person name="Mori K."/>
        </authorList>
    </citation>
    <scope>NUCLEOTIDE SEQUENCE [LARGE SCALE GENOMIC DNA]</scope>
    <source>
        <strain evidence="7 8">JCM 12520</strain>
    </source>
</reference>
<keyword evidence="4" id="KW-0862">Zinc</keyword>
<dbReference type="Gene3D" id="3.90.180.10">
    <property type="entry name" value="Medium-chain alcohol dehydrogenases, catalytic domain"/>
    <property type="match status" value="2"/>
</dbReference>
<dbReference type="InterPro" id="IPR011032">
    <property type="entry name" value="GroES-like_sf"/>
</dbReference>
<sequence length="333" mass="36639">MKSLDIVFADKQVVEVREQEVPALAPEQIRCAAKKSLISTGTETICLRGVFDPNTNWESWVKYPFYPGYSMSAEVIEVGSEVKGIKPGDSVFVGIEHRQFFNVHYKNVMVLPDGIDHEMSAWTALARIAQVGVRRAELKLGETVGVIGLGILGQLVVQYLRAFGARRIVAIDPASSSRIEAAKRSGATHLLQTDVANALEEVKQITGGKMLDVVFDVTGHPSVLAPATLLVGEMGRVVLLGDTSTPSQQHLGPRVLSNSVAILGIHAKMSSNYNGITANDMNSLYYDYLLQNRMDVNHLITHRHSPLEAPQVYDWLMKDRSSALGVIFDWEKL</sequence>
<proteinExistence type="inferred from homology"/>
<dbReference type="SUPFAM" id="SSF50129">
    <property type="entry name" value="GroES-like"/>
    <property type="match status" value="1"/>
</dbReference>
<dbReference type="SMART" id="SM00829">
    <property type="entry name" value="PKS_ER"/>
    <property type="match status" value="1"/>
</dbReference>
<name>A0ABV5W7E9_9BACL</name>
<keyword evidence="8" id="KW-1185">Reference proteome</keyword>
<dbReference type="Pfam" id="PF08240">
    <property type="entry name" value="ADH_N"/>
    <property type="match status" value="1"/>
</dbReference>
<evidence type="ECO:0000259" key="6">
    <source>
        <dbReference type="SMART" id="SM00829"/>
    </source>
</evidence>
<dbReference type="Gene3D" id="3.40.50.720">
    <property type="entry name" value="NAD(P)-binding Rossmann-like Domain"/>
    <property type="match status" value="1"/>
</dbReference>
<protein>
    <submittedName>
        <fullName evidence="7">Zinc-binding alcohol dehydrogenase</fullName>
    </submittedName>
</protein>
<dbReference type="SUPFAM" id="SSF51735">
    <property type="entry name" value="NAD(P)-binding Rossmann-fold domains"/>
    <property type="match status" value="1"/>
</dbReference>
<evidence type="ECO:0000313" key="8">
    <source>
        <dbReference type="Proteomes" id="UP001589619"/>
    </source>
</evidence>
<comment type="cofactor">
    <cofactor evidence="1">
        <name>Zn(2+)</name>
        <dbReference type="ChEBI" id="CHEBI:29105"/>
    </cofactor>
</comment>
<evidence type="ECO:0000256" key="4">
    <source>
        <dbReference type="ARBA" id="ARBA00022833"/>
    </source>
</evidence>